<dbReference type="EMBL" id="CP002042">
    <property type="protein sequence ID" value="ADH62214.1"/>
    <property type="molecule type" value="Genomic_DNA"/>
</dbReference>
<gene>
    <name evidence="2" type="ordered locus">Mesil_0272</name>
</gene>
<reference evidence="2 3" key="1">
    <citation type="journal article" date="2010" name="Stand. Genomic Sci.">
        <title>Complete genome sequence of Meiothermus silvanus type strain (VI-R2).</title>
        <authorList>
            <person name="Sikorski J."/>
            <person name="Tindall B.J."/>
            <person name="Lowry S."/>
            <person name="Lucas S."/>
            <person name="Nolan M."/>
            <person name="Copeland A."/>
            <person name="Glavina Del Rio T."/>
            <person name="Tice H."/>
            <person name="Cheng J.F."/>
            <person name="Han C."/>
            <person name="Pitluck S."/>
            <person name="Liolios K."/>
            <person name="Ivanova N."/>
            <person name="Mavromatis K."/>
            <person name="Mikhailova N."/>
            <person name="Pati A."/>
            <person name="Goodwin L."/>
            <person name="Chen A."/>
            <person name="Palaniappan K."/>
            <person name="Land M."/>
            <person name="Hauser L."/>
            <person name="Chang Y.J."/>
            <person name="Jeffries C.D."/>
            <person name="Rohde M."/>
            <person name="Goker M."/>
            <person name="Woyke T."/>
            <person name="Bristow J."/>
            <person name="Eisen J.A."/>
            <person name="Markowitz V."/>
            <person name="Hugenholtz P."/>
            <person name="Kyrpides N.C."/>
            <person name="Klenk H.P."/>
            <person name="Lapidus A."/>
        </authorList>
    </citation>
    <scope>NUCLEOTIDE SEQUENCE [LARGE SCALE GENOMIC DNA]</scope>
    <source>
        <strain evidence="3">ATCC 700542 / DSM 9946 / VI-R2</strain>
    </source>
</reference>
<dbReference type="InterPro" id="IPR003781">
    <property type="entry name" value="CoA-bd"/>
</dbReference>
<name>D7BHH6_ALLS1</name>
<dbReference type="Pfam" id="PF13380">
    <property type="entry name" value="CoA_binding_2"/>
    <property type="match status" value="1"/>
</dbReference>
<dbReference type="PANTHER" id="PTHR33303:SF2">
    <property type="entry name" value="COA-BINDING DOMAIN-CONTAINING PROTEIN"/>
    <property type="match status" value="1"/>
</dbReference>
<evidence type="ECO:0000259" key="1">
    <source>
        <dbReference type="SMART" id="SM00881"/>
    </source>
</evidence>
<evidence type="ECO:0000313" key="3">
    <source>
        <dbReference type="Proteomes" id="UP000001916"/>
    </source>
</evidence>
<dbReference type="CDD" id="cd00636">
    <property type="entry name" value="TroA-like"/>
    <property type="match status" value="1"/>
</dbReference>
<protein>
    <submittedName>
        <fullName evidence="2">CoA-binding domain protein</fullName>
    </submittedName>
</protein>
<accession>D7BHH6</accession>
<dbReference type="Proteomes" id="UP000001916">
    <property type="component" value="Chromosome"/>
</dbReference>
<dbReference type="RefSeq" id="WP_013156821.1">
    <property type="nucleotide sequence ID" value="NC_014212.1"/>
</dbReference>
<sequence>MTQAALREFLAATRTIAVLGAHTNHNKAAFYVPDYLYRHGYRILPVNPVFAGQTLWGQPFRPTLSEILEPVDIVEVFRRSEALLSHLEDILSLHPKLVWLQSGIRDDAFAEKLEDLGIGVIQDRCLMIVHRQLLGA</sequence>
<dbReference type="KEGG" id="msv:Mesil_0272"/>
<dbReference type="PANTHER" id="PTHR33303">
    <property type="entry name" value="CYTOPLASMIC PROTEIN-RELATED"/>
    <property type="match status" value="1"/>
</dbReference>
<organism evidence="2 3">
    <name type="scientific">Allomeiothermus silvanus (strain ATCC 700542 / DSM 9946 / NBRC 106475 / NCIMB 13440 / VI-R2)</name>
    <name type="common">Thermus silvanus</name>
    <dbReference type="NCBI Taxonomy" id="526227"/>
    <lineage>
        <taxon>Bacteria</taxon>
        <taxon>Thermotogati</taxon>
        <taxon>Deinococcota</taxon>
        <taxon>Deinococci</taxon>
        <taxon>Thermales</taxon>
        <taxon>Thermaceae</taxon>
        <taxon>Allomeiothermus</taxon>
    </lineage>
</organism>
<proteinExistence type="predicted"/>
<dbReference type="HOGENOM" id="CLU_112567_0_0_0"/>
<dbReference type="Gene3D" id="3.40.50.720">
    <property type="entry name" value="NAD(P)-binding Rossmann-like Domain"/>
    <property type="match status" value="1"/>
</dbReference>
<dbReference type="eggNOG" id="COG1832">
    <property type="taxonomic scope" value="Bacteria"/>
</dbReference>
<dbReference type="InterPro" id="IPR036291">
    <property type="entry name" value="NAD(P)-bd_dom_sf"/>
</dbReference>
<dbReference type="SMART" id="SM00881">
    <property type="entry name" value="CoA_binding"/>
    <property type="match status" value="1"/>
</dbReference>
<dbReference type="SUPFAM" id="SSF51735">
    <property type="entry name" value="NAD(P)-binding Rossmann-fold domains"/>
    <property type="match status" value="1"/>
</dbReference>
<dbReference type="STRING" id="526227.Mesil_0272"/>
<dbReference type="OrthoDB" id="9804695at2"/>
<dbReference type="AlphaFoldDB" id="D7BHH6"/>
<evidence type="ECO:0000313" key="2">
    <source>
        <dbReference type="EMBL" id="ADH62214.1"/>
    </source>
</evidence>
<feature type="domain" description="CoA-binding" evidence="1">
    <location>
        <begin position="9"/>
        <end position="104"/>
    </location>
</feature>
<keyword evidence="3" id="KW-1185">Reference proteome</keyword>